<keyword evidence="2" id="KW-0808">Transferase</keyword>
<dbReference type="EMBL" id="JAYDYW010000004">
    <property type="protein sequence ID" value="MEE1673183.1"/>
    <property type="molecule type" value="Genomic_DNA"/>
</dbReference>
<accession>A0ABU7G1A1</accession>
<dbReference type="Pfam" id="PF13177">
    <property type="entry name" value="DNA_pol3_delta2"/>
    <property type="match status" value="1"/>
</dbReference>
<dbReference type="Gene3D" id="3.40.50.300">
    <property type="entry name" value="P-loop containing nucleotide triphosphate hydrolases"/>
    <property type="match status" value="1"/>
</dbReference>
<sequence length="307" mass="34873">MSSPWLSQAWKQLSHQLSEDSFPQSLLLRGEKGLGKLQLAKFVAKTILCSEQKHQACNQCHSCQLVESGAHGSLFLLEQEKPKVDDIRALSLWANQTSSFGSSKVAIISDISLLNSASNNALLKTLEEPVASTHFILINHLPFKAMPTILSRCQVLSISTPEQSWVKQWLIKQKVRVDENFALIYRFCNGSPIQVKEFYREQQFSQLEQFIHQYQLMVDAKPNKLADLIHKQASCLQWLGHCLMLSFSLAKGLAVKEDFPQFAVTNTTDKTIDLAYQDWLNLVKQTEEYPGLNVGQQLYPLFARFKD</sequence>
<dbReference type="InterPro" id="IPR050238">
    <property type="entry name" value="DNA_Rep/Repair_Clamp_Loader"/>
</dbReference>
<comment type="catalytic activity">
    <reaction evidence="3">
        <text>DNA(n) + a 2'-deoxyribonucleoside 5'-triphosphate = DNA(n+1) + diphosphate</text>
        <dbReference type="Rhea" id="RHEA:22508"/>
        <dbReference type="Rhea" id="RHEA-COMP:17339"/>
        <dbReference type="Rhea" id="RHEA-COMP:17340"/>
        <dbReference type="ChEBI" id="CHEBI:33019"/>
        <dbReference type="ChEBI" id="CHEBI:61560"/>
        <dbReference type="ChEBI" id="CHEBI:173112"/>
        <dbReference type="EC" id="2.7.7.7"/>
    </reaction>
</comment>
<protein>
    <recommendedName>
        <fullName evidence="1">DNA-directed DNA polymerase</fullName>
        <ecNumber evidence="1">2.7.7.7</ecNumber>
    </recommendedName>
</protein>
<dbReference type="SUPFAM" id="SSF52540">
    <property type="entry name" value="P-loop containing nucleoside triphosphate hydrolases"/>
    <property type="match status" value="1"/>
</dbReference>
<dbReference type="InterPro" id="IPR027417">
    <property type="entry name" value="P-loop_NTPase"/>
</dbReference>
<reference evidence="4 5" key="2">
    <citation type="submission" date="2023-12" db="EMBL/GenBank/DDBJ databases">
        <authorList>
            <consortium name="Cladostephus spongiosus"/>
            <person name="Lorente B."/>
            <person name="Cabral C."/>
            <person name="Frias J."/>
            <person name="Faria J."/>
            <person name="Toubarro D."/>
        </authorList>
    </citation>
    <scope>NUCLEOTIDE SEQUENCE [LARGE SCALE GENOMIC DNA]</scope>
    <source>
        <strain evidence="4 5">ZMCS4</strain>
    </source>
</reference>
<organism evidence="4 5">
    <name type="scientific">Agarivorans aestuarii</name>
    <dbReference type="NCBI Taxonomy" id="1563703"/>
    <lineage>
        <taxon>Bacteria</taxon>
        <taxon>Pseudomonadati</taxon>
        <taxon>Pseudomonadota</taxon>
        <taxon>Gammaproteobacteria</taxon>
        <taxon>Alteromonadales</taxon>
        <taxon>Alteromonadaceae</taxon>
        <taxon>Agarivorans</taxon>
    </lineage>
</organism>
<evidence type="ECO:0000313" key="4">
    <source>
        <dbReference type="EMBL" id="MEE1673183.1"/>
    </source>
</evidence>
<keyword evidence="5" id="KW-1185">Reference proteome</keyword>
<proteinExistence type="predicted"/>
<keyword evidence="2" id="KW-0548">Nucleotidyltransferase</keyword>
<gene>
    <name evidence="4" type="ORF">SNR37_002597</name>
</gene>
<dbReference type="PANTHER" id="PTHR11669">
    <property type="entry name" value="REPLICATION FACTOR C / DNA POLYMERASE III GAMMA-TAU SUBUNIT"/>
    <property type="match status" value="1"/>
</dbReference>
<comment type="caution">
    <text evidence="4">The sequence shown here is derived from an EMBL/GenBank/DDBJ whole genome shotgun (WGS) entry which is preliminary data.</text>
</comment>
<dbReference type="PANTHER" id="PTHR11669:SF8">
    <property type="entry name" value="DNA POLYMERASE III SUBUNIT DELTA"/>
    <property type="match status" value="1"/>
</dbReference>
<evidence type="ECO:0000256" key="3">
    <source>
        <dbReference type="ARBA" id="ARBA00049244"/>
    </source>
</evidence>
<dbReference type="RefSeq" id="WP_329774532.1">
    <property type="nucleotide sequence ID" value="NZ_JAYDYW010000004.1"/>
</dbReference>
<name>A0ABU7G1A1_9ALTE</name>
<evidence type="ECO:0000256" key="1">
    <source>
        <dbReference type="ARBA" id="ARBA00012417"/>
    </source>
</evidence>
<keyword evidence="2" id="KW-0239">DNA-directed DNA polymerase</keyword>
<evidence type="ECO:0000313" key="5">
    <source>
        <dbReference type="Proteomes" id="UP001310248"/>
    </source>
</evidence>
<dbReference type="Proteomes" id="UP001310248">
    <property type="component" value="Unassembled WGS sequence"/>
</dbReference>
<dbReference type="EC" id="2.7.7.7" evidence="1"/>
<reference evidence="5" key="1">
    <citation type="submission" date="2023-07" db="EMBL/GenBank/DDBJ databases">
        <title>Draft genome sequence of Agarivorans aestuarii strain ZMCS4, a CAZymes producing bacteria isolated from the marine brown algae Clodostephus spongiosus.</title>
        <authorList>
            <person name="Lorente B."/>
            <person name="Cabral C."/>
            <person name="Frias J."/>
            <person name="Faria J."/>
            <person name="Toubarro D."/>
        </authorList>
    </citation>
    <scope>NUCLEOTIDE SEQUENCE [LARGE SCALE GENOMIC DNA]</scope>
    <source>
        <strain evidence="5">ZMCS4</strain>
    </source>
</reference>
<evidence type="ECO:0000256" key="2">
    <source>
        <dbReference type="ARBA" id="ARBA00022932"/>
    </source>
</evidence>